<dbReference type="EMBL" id="SHNN01000001">
    <property type="protein sequence ID" value="MCX2980393.1"/>
    <property type="molecule type" value="Genomic_DNA"/>
</dbReference>
<protein>
    <submittedName>
        <fullName evidence="9">Sterol desaturase family protein</fullName>
    </submittedName>
</protein>
<feature type="transmembrane region" description="Helical" evidence="7">
    <location>
        <begin position="76"/>
        <end position="94"/>
    </location>
</feature>
<dbReference type="InterPro" id="IPR051689">
    <property type="entry name" value="Sterol_desaturase/TMEM195"/>
</dbReference>
<evidence type="ECO:0000313" key="10">
    <source>
        <dbReference type="Proteomes" id="UP001143362"/>
    </source>
</evidence>
<feature type="transmembrane region" description="Helical" evidence="7">
    <location>
        <begin position="298"/>
        <end position="316"/>
    </location>
</feature>
<sequence>MDLVPYAIPFFALSILLEMAWDKRKGSGYYRLNDAINSLSMGILRTSSALVIFGFGTVLLLQLGEQYRLFDISTDSALAWVLAFIGYDFLYYWFHRVSHERQVLWASHVAHHQSEEYNLTTALRQTSTGFLLGWIFYVPSFLLGVPPEMFITVASVNLLYQYWVHTRFVPKLGWFEWVFVSPSNHRVHHARNPRYLDRNYGGVFILWDRLFGSFQEELDEEPVEFGISKPLHSWNPLWANLHLYRDMLASSWNTPRWRDKLYLWVAPPAWQVPGQAAPIQTGPLPKYDPDCGPAARTYALLLILAMFVWGSYYLVGFADQNYAARLAGFALILTTLMEAGAALENNSKRWYSLFRRGALSGSLVWLGYHAEPQLAAICYSLALVAPILGWRLTSSTRKASGPLSQS</sequence>
<evidence type="ECO:0000256" key="6">
    <source>
        <dbReference type="ARBA" id="ARBA00023136"/>
    </source>
</evidence>
<name>A0ABT3TDL2_9GAMM</name>
<feature type="domain" description="Fatty acid hydroxylase" evidence="8">
    <location>
        <begin position="80"/>
        <end position="213"/>
    </location>
</feature>
<dbReference type="InterPro" id="IPR006694">
    <property type="entry name" value="Fatty_acid_hydroxylase"/>
</dbReference>
<gene>
    <name evidence="9" type="ORF">EYC98_05845</name>
</gene>
<evidence type="ECO:0000256" key="2">
    <source>
        <dbReference type="ARBA" id="ARBA00022692"/>
    </source>
</evidence>
<keyword evidence="2 7" id="KW-0812">Transmembrane</keyword>
<accession>A0ABT3TDL2</accession>
<evidence type="ECO:0000313" key="9">
    <source>
        <dbReference type="EMBL" id="MCX2980393.1"/>
    </source>
</evidence>
<feature type="transmembrane region" description="Helical" evidence="7">
    <location>
        <begin position="6"/>
        <end position="21"/>
    </location>
</feature>
<dbReference type="Pfam" id="PF04116">
    <property type="entry name" value="FA_hydroxylase"/>
    <property type="match status" value="1"/>
</dbReference>
<feature type="transmembrane region" description="Helical" evidence="7">
    <location>
        <begin position="322"/>
        <end position="343"/>
    </location>
</feature>
<evidence type="ECO:0000259" key="8">
    <source>
        <dbReference type="Pfam" id="PF04116"/>
    </source>
</evidence>
<evidence type="ECO:0000256" key="1">
    <source>
        <dbReference type="ARBA" id="ARBA00004127"/>
    </source>
</evidence>
<keyword evidence="5" id="KW-0443">Lipid metabolism</keyword>
<evidence type="ECO:0000256" key="3">
    <source>
        <dbReference type="ARBA" id="ARBA00022989"/>
    </source>
</evidence>
<reference evidence="9" key="1">
    <citation type="submission" date="2019-02" db="EMBL/GenBank/DDBJ databases">
        <authorList>
            <person name="Li S.-H."/>
        </authorList>
    </citation>
    <scope>NUCLEOTIDE SEQUENCE</scope>
    <source>
        <strain evidence="9">IMCC14734</strain>
    </source>
</reference>
<keyword evidence="3 7" id="KW-1133">Transmembrane helix</keyword>
<keyword evidence="10" id="KW-1185">Reference proteome</keyword>
<keyword evidence="6 7" id="KW-0472">Membrane</keyword>
<comment type="subcellular location">
    <subcellularLocation>
        <location evidence="1">Endomembrane system</location>
        <topology evidence="1">Multi-pass membrane protein</topology>
    </subcellularLocation>
</comment>
<evidence type="ECO:0000256" key="5">
    <source>
        <dbReference type="ARBA" id="ARBA00023098"/>
    </source>
</evidence>
<dbReference type="PANTHER" id="PTHR21624">
    <property type="entry name" value="STEROL DESATURASE-RELATED PROTEIN"/>
    <property type="match status" value="1"/>
</dbReference>
<organism evidence="9 10">
    <name type="scientific">Candidatus Litorirhabdus singularis</name>
    <dbReference type="NCBI Taxonomy" id="2518993"/>
    <lineage>
        <taxon>Bacteria</taxon>
        <taxon>Pseudomonadati</taxon>
        <taxon>Pseudomonadota</taxon>
        <taxon>Gammaproteobacteria</taxon>
        <taxon>Cellvibrionales</taxon>
        <taxon>Halieaceae</taxon>
        <taxon>Candidatus Litorirhabdus</taxon>
    </lineage>
</organism>
<feature type="transmembrane region" description="Helical" evidence="7">
    <location>
        <begin position="374"/>
        <end position="393"/>
    </location>
</feature>
<dbReference type="RefSeq" id="WP_279244369.1">
    <property type="nucleotide sequence ID" value="NZ_SHNN01000001.1"/>
</dbReference>
<proteinExistence type="predicted"/>
<comment type="caution">
    <text evidence="9">The sequence shown here is derived from an EMBL/GenBank/DDBJ whole genome shotgun (WGS) entry which is preliminary data.</text>
</comment>
<feature type="transmembrane region" description="Helical" evidence="7">
    <location>
        <begin position="42"/>
        <end position="64"/>
    </location>
</feature>
<dbReference type="Proteomes" id="UP001143362">
    <property type="component" value="Unassembled WGS sequence"/>
</dbReference>
<evidence type="ECO:0000256" key="7">
    <source>
        <dbReference type="SAM" id="Phobius"/>
    </source>
</evidence>
<dbReference type="PANTHER" id="PTHR21624:SF1">
    <property type="entry name" value="ALKYLGLYCEROL MONOOXYGENASE"/>
    <property type="match status" value="1"/>
</dbReference>
<keyword evidence="4" id="KW-0560">Oxidoreductase</keyword>
<evidence type="ECO:0000256" key="4">
    <source>
        <dbReference type="ARBA" id="ARBA00023002"/>
    </source>
</evidence>